<dbReference type="InterPro" id="IPR045584">
    <property type="entry name" value="Pilin-like"/>
</dbReference>
<gene>
    <name evidence="3" type="ORF">Pla175_45190</name>
</gene>
<dbReference type="EMBL" id="CP036291">
    <property type="protein sequence ID" value="QDU91101.1"/>
    <property type="molecule type" value="Genomic_DNA"/>
</dbReference>
<dbReference type="Gene3D" id="3.30.700.10">
    <property type="entry name" value="Glycoprotein, Type 4 Pilin"/>
    <property type="match status" value="1"/>
</dbReference>
<dbReference type="InterPro" id="IPR012902">
    <property type="entry name" value="N_methyl_site"/>
</dbReference>
<evidence type="ECO:0000256" key="1">
    <source>
        <dbReference type="SAM" id="MobiDB-lite"/>
    </source>
</evidence>
<dbReference type="NCBIfam" id="TIGR04294">
    <property type="entry name" value="pre_pil_HX9DG"/>
    <property type="match status" value="1"/>
</dbReference>
<dbReference type="RefSeq" id="WP_145290891.1">
    <property type="nucleotide sequence ID" value="NZ_CP036291.1"/>
</dbReference>
<keyword evidence="4" id="KW-1185">Reference proteome</keyword>
<organism evidence="3 4">
    <name type="scientific">Pirellulimonas nuda</name>
    <dbReference type="NCBI Taxonomy" id="2528009"/>
    <lineage>
        <taxon>Bacteria</taxon>
        <taxon>Pseudomonadati</taxon>
        <taxon>Planctomycetota</taxon>
        <taxon>Planctomycetia</taxon>
        <taxon>Pirellulales</taxon>
        <taxon>Lacipirellulaceae</taxon>
        <taxon>Pirellulimonas</taxon>
    </lineage>
</organism>
<dbReference type="NCBIfam" id="TIGR02532">
    <property type="entry name" value="IV_pilin_GFxxxE"/>
    <property type="match status" value="1"/>
</dbReference>
<dbReference type="AlphaFoldDB" id="A0A518DHZ1"/>
<dbReference type="KEGG" id="pnd:Pla175_45190"/>
<reference evidence="3 4" key="1">
    <citation type="submission" date="2019-02" db="EMBL/GenBank/DDBJ databases">
        <title>Deep-cultivation of Planctomycetes and their phenomic and genomic characterization uncovers novel biology.</title>
        <authorList>
            <person name="Wiegand S."/>
            <person name="Jogler M."/>
            <person name="Boedeker C."/>
            <person name="Pinto D."/>
            <person name="Vollmers J."/>
            <person name="Rivas-Marin E."/>
            <person name="Kohn T."/>
            <person name="Peeters S.H."/>
            <person name="Heuer A."/>
            <person name="Rast P."/>
            <person name="Oberbeckmann S."/>
            <person name="Bunk B."/>
            <person name="Jeske O."/>
            <person name="Meyerdierks A."/>
            <person name="Storesund J.E."/>
            <person name="Kallscheuer N."/>
            <person name="Luecker S."/>
            <person name="Lage O.M."/>
            <person name="Pohl T."/>
            <person name="Merkel B.J."/>
            <person name="Hornburger P."/>
            <person name="Mueller R.-W."/>
            <person name="Bruemmer F."/>
            <person name="Labrenz M."/>
            <person name="Spormann A.M."/>
            <person name="Op den Camp H."/>
            <person name="Overmann J."/>
            <person name="Amann R."/>
            <person name="Jetten M.S.M."/>
            <person name="Mascher T."/>
            <person name="Medema M.H."/>
            <person name="Devos D.P."/>
            <person name="Kaster A.-K."/>
            <person name="Ovreas L."/>
            <person name="Rohde M."/>
            <person name="Galperin M.Y."/>
            <person name="Jogler C."/>
        </authorList>
    </citation>
    <scope>NUCLEOTIDE SEQUENCE [LARGE SCALE GENOMIC DNA]</scope>
    <source>
        <strain evidence="3 4">Pla175</strain>
    </source>
</reference>
<dbReference type="InterPro" id="IPR011453">
    <property type="entry name" value="DUF1559"/>
</dbReference>
<dbReference type="Proteomes" id="UP000317429">
    <property type="component" value="Chromosome"/>
</dbReference>
<dbReference type="SUPFAM" id="SSF54523">
    <property type="entry name" value="Pili subunits"/>
    <property type="match status" value="1"/>
</dbReference>
<feature type="compositionally biased region" description="Acidic residues" evidence="1">
    <location>
        <begin position="269"/>
        <end position="285"/>
    </location>
</feature>
<dbReference type="PANTHER" id="PTHR30093">
    <property type="entry name" value="GENERAL SECRETION PATHWAY PROTEIN G"/>
    <property type="match status" value="1"/>
</dbReference>
<dbReference type="PANTHER" id="PTHR30093:SF2">
    <property type="entry name" value="TYPE II SECRETION SYSTEM PROTEIN H"/>
    <property type="match status" value="1"/>
</dbReference>
<dbReference type="Pfam" id="PF07963">
    <property type="entry name" value="N_methyl"/>
    <property type="match status" value="1"/>
</dbReference>
<accession>A0A518DHZ1</accession>
<evidence type="ECO:0000313" key="4">
    <source>
        <dbReference type="Proteomes" id="UP000317429"/>
    </source>
</evidence>
<dbReference type="InterPro" id="IPR027558">
    <property type="entry name" value="Pre_pil_HX9DG_C"/>
</dbReference>
<protein>
    <recommendedName>
        <fullName evidence="2">DUF1559 domain-containing protein</fullName>
    </recommendedName>
</protein>
<evidence type="ECO:0000313" key="3">
    <source>
        <dbReference type="EMBL" id="QDU91101.1"/>
    </source>
</evidence>
<sequence length="387" mass="41996">MPHTKTPPIKAFTLVELLVVIAIIGILVALLLPAVQAAREAARRSSCQNQLRQLTLAVHNYDMAHEHFPAGSTNPTGPIQNLPSGDHKGWIARVLPYFGEQVRHEKMDWKVGAYHKANNAVRQSIVSMLMCPSYPGDEGPYSTYAGVHHHRETPIDVNNTGVLYLNSRVRFEDLMDGAGYTLLLGEKTPYTATTLGWITGTPASLRNLGPAINFDIDAGRQAYRDLINGETPWTEYAMTSADEFGTDFSFDPMQDADEADPSDGFLENSETDASETDASGEDVSGDDAAANGLDNQTEEETENDAAAPAGDQPARGKPERQLDPWITLGGDTANPLRVGGFSSRHPGGAQFSFADGHIEYLSADTDPKVLRQLANRGDGEMIENGAW</sequence>
<proteinExistence type="predicted"/>
<evidence type="ECO:0000259" key="2">
    <source>
        <dbReference type="Pfam" id="PF07596"/>
    </source>
</evidence>
<feature type="domain" description="DUF1559" evidence="2">
    <location>
        <begin position="36"/>
        <end position="367"/>
    </location>
</feature>
<dbReference type="OrthoDB" id="255848at2"/>
<name>A0A518DHZ1_9BACT</name>
<dbReference type="Pfam" id="PF07596">
    <property type="entry name" value="SBP_bac_10"/>
    <property type="match status" value="1"/>
</dbReference>
<feature type="region of interest" description="Disordered" evidence="1">
    <location>
        <begin position="245"/>
        <end position="325"/>
    </location>
</feature>